<dbReference type="EMBL" id="JAJSOF020000003">
    <property type="protein sequence ID" value="KAJ4449780.1"/>
    <property type="molecule type" value="Genomic_DNA"/>
</dbReference>
<comment type="caution">
    <text evidence="2">The sequence shown here is derived from an EMBL/GenBank/DDBJ whole genome shotgun (WGS) entry which is preliminary data.</text>
</comment>
<feature type="region of interest" description="Disordered" evidence="1">
    <location>
        <begin position="281"/>
        <end position="300"/>
    </location>
</feature>
<proteinExistence type="predicted"/>
<gene>
    <name evidence="2" type="ORF">ANN_01184</name>
</gene>
<evidence type="ECO:0000256" key="1">
    <source>
        <dbReference type="SAM" id="MobiDB-lite"/>
    </source>
</evidence>
<accession>A0ABQ8TVW9</accession>
<evidence type="ECO:0000313" key="2">
    <source>
        <dbReference type="EMBL" id="KAJ4449780.1"/>
    </source>
</evidence>
<dbReference type="Proteomes" id="UP001148838">
    <property type="component" value="Unassembled WGS sequence"/>
</dbReference>
<evidence type="ECO:0000313" key="3">
    <source>
        <dbReference type="Proteomes" id="UP001148838"/>
    </source>
</evidence>
<protein>
    <submittedName>
        <fullName evidence="2">Uncharacterized protein</fullName>
    </submittedName>
</protein>
<name>A0ABQ8TVW9_PERAM</name>
<reference evidence="2 3" key="1">
    <citation type="journal article" date="2022" name="Allergy">
        <title>Genome assembly and annotation of Periplaneta americana reveal a comprehensive cockroach allergen profile.</title>
        <authorList>
            <person name="Wang L."/>
            <person name="Xiong Q."/>
            <person name="Saelim N."/>
            <person name="Wang L."/>
            <person name="Nong W."/>
            <person name="Wan A.T."/>
            <person name="Shi M."/>
            <person name="Liu X."/>
            <person name="Cao Q."/>
            <person name="Hui J.H.L."/>
            <person name="Sookrung N."/>
            <person name="Leung T.F."/>
            <person name="Tungtrongchitr A."/>
            <person name="Tsui S.K.W."/>
        </authorList>
    </citation>
    <scope>NUCLEOTIDE SEQUENCE [LARGE SCALE GENOMIC DNA]</scope>
    <source>
        <strain evidence="2">PWHHKU_190912</strain>
    </source>
</reference>
<sequence>MCLEKHLRLRGMKLEENGELHALYSSPDIIRNIISRSLRWAGHVAHMGEHENVYTMLVEILEGKKLLGRPRRRWEDNIKTDLREVEYDGWDWINLAQDRDQWRAHVKAAMNLRILLLKTNVKVRDRRYGQRTYHPHFGFPDFGTDLSPAGNGAFALAVLFISLAGDLALAVLISSLGSETGRVPVLFIGVITTAEESEITNKALHREQFGRRDQVTWTGGLRRLEEIGMEFIIKRDCRNKRNVWRRIKKRLKNTGEEKKELVGSLADKKLSAKRCIERNYEREKSSGRRRHQMTDGIKIYGSYAETKRKAENRKY</sequence>
<keyword evidence="3" id="KW-1185">Reference proteome</keyword>
<organism evidence="2 3">
    <name type="scientific">Periplaneta americana</name>
    <name type="common">American cockroach</name>
    <name type="synonym">Blatta americana</name>
    <dbReference type="NCBI Taxonomy" id="6978"/>
    <lineage>
        <taxon>Eukaryota</taxon>
        <taxon>Metazoa</taxon>
        <taxon>Ecdysozoa</taxon>
        <taxon>Arthropoda</taxon>
        <taxon>Hexapoda</taxon>
        <taxon>Insecta</taxon>
        <taxon>Pterygota</taxon>
        <taxon>Neoptera</taxon>
        <taxon>Polyneoptera</taxon>
        <taxon>Dictyoptera</taxon>
        <taxon>Blattodea</taxon>
        <taxon>Blattoidea</taxon>
        <taxon>Blattidae</taxon>
        <taxon>Blattinae</taxon>
        <taxon>Periplaneta</taxon>
    </lineage>
</organism>